<dbReference type="PANTHER" id="PTHR47431:SF4">
    <property type="entry name" value="ZN(II)2CYS6 TRANSCRIPTION FACTOR (EUROFUNG)"/>
    <property type="match status" value="1"/>
</dbReference>
<dbReference type="AlphaFoldDB" id="A0A5N6VC71"/>
<evidence type="ECO:0000256" key="2">
    <source>
        <dbReference type="ARBA" id="ARBA00023163"/>
    </source>
</evidence>
<dbReference type="GO" id="GO:0003677">
    <property type="term" value="F:DNA binding"/>
    <property type="evidence" value="ECO:0007669"/>
    <property type="project" value="InterPro"/>
</dbReference>
<name>A0A5N6VC71_ASPTM</name>
<dbReference type="Pfam" id="PF04082">
    <property type="entry name" value="Fungal_trans"/>
    <property type="match status" value="1"/>
</dbReference>
<dbReference type="InterPro" id="IPR007219">
    <property type="entry name" value="XnlR_reg_dom"/>
</dbReference>
<dbReference type="GO" id="GO:0006351">
    <property type="term" value="P:DNA-templated transcription"/>
    <property type="evidence" value="ECO:0007669"/>
    <property type="project" value="InterPro"/>
</dbReference>
<dbReference type="GO" id="GO:0008270">
    <property type="term" value="F:zinc ion binding"/>
    <property type="evidence" value="ECO:0007669"/>
    <property type="project" value="InterPro"/>
</dbReference>
<evidence type="ECO:0000256" key="1">
    <source>
        <dbReference type="ARBA" id="ARBA00023015"/>
    </source>
</evidence>
<protein>
    <recommendedName>
        <fullName evidence="4">Xylanolytic transcriptional activator regulatory domain-containing protein</fullName>
    </recommendedName>
</protein>
<dbReference type="OrthoDB" id="2399539at2759"/>
<dbReference type="Proteomes" id="UP000326950">
    <property type="component" value="Unassembled WGS sequence"/>
</dbReference>
<evidence type="ECO:0000256" key="3">
    <source>
        <dbReference type="ARBA" id="ARBA00023242"/>
    </source>
</evidence>
<dbReference type="PANTHER" id="PTHR47431">
    <property type="entry name" value="ZN(II)2CYS6 TRANSCRIPTION FACTOR (EUROFUNG)-RELATED"/>
    <property type="match status" value="1"/>
</dbReference>
<reference evidence="5 6" key="1">
    <citation type="submission" date="2019-04" db="EMBL/GenBank/DDBJ databases">
        <title>Friends and foes A comparative genomics study of 23 Aspergillus species from section Flavi.</title>
        <authorList>
            <consortium name="DOE Joint Genome Institute"/>
            <person name="Kjaerbolling I."/>
            <person name="Vesth T."/>
            <person name="Frisvad J.C."/>
            <person name="Nybo J.L."/>
            <person name="Theobald S."/>
            <person name="Kildgaard S."/>
            <person name="Isbrandt T."/>
            <person name="Kuo A."/>
            <person name="Sato A."/>
            <person name="Lyhne E.K."/>
            <person name="Kogle M.E."/>
            <person name="Wiebenga A."/>
            <person name="Kun R.S."/>
            <person name="Lubbers R.J."/>
            <person name="Makela M.R."/>
            <person name="Barry K."/>
            <person name="Chovatia M."/>
            <person name="Clum A."/>
            <person name="Daum C."/>
            <person name="Haridas S."/>
            <person name="He G."/>
            <person name="LaButti K."/>
            <person name="Lipzen A."/>
            <person name="Mondo S."/>
            <person name="Riley R."/>
            <person name="Salamov A."/>
            <person name="Simmons B.A."/>
            <person name="Magnuson J.K."/>
            <person name="Henrissat B."/>
            <person name="Mortensen U.H."/>
            <person name="Larsen T.O."/>
            <person name="Devries R.P."/>
            <person name="Grigoriev I.V."/>
            <person name="Machida M."/>
            <person name="Baker S.E."/>
            <person name="Andersen M.R."/>
        </authorList>
    </citation>
    <scope>NUCLEOTIDE SEQUENCE [LARGE SCALE GENOMIC DNA]</scope>
    <source>
        <strain evidence="5 6">CBS 117626</strain>
    </source>
</reference>
<evidence type="ECO:0000313" key="6">
    <source>
        <dbReference type="Proteomes" id="UP000326950"/>
    </source>
</evidence>
<accession>A0A5N6VC71</accession>
<dbReference type="EMBL" id="ML738585">
    <property type="protein sequence ID" value="KAE8168628.1"/>
    <property type="molecule type" value="Genomic_DNA"/>
</dbReference>
<gene>
    <name evidence="5" type="ORF">BDV40DRAFT_251178</name>
</gene>
<organism evidence="5 6">
    <name type="scientific">Aspergillus tamarii</name>
    <dbReference type="NCBI Taxonomy" id="41984"/>
    <lineage>
        <taxon>Eukaryota</taxon>
        <taxon>Fungi</taxon>
        <taxon>Dikarya</taxon>
        <taxon>Ascomycota</taxon>
        <taxon>Pezizomycotina</taxon>
        <taxon>Eurotiomycetes</taxon>
        <taxon>Eurotiomycetidae</taxon>
        <taxon>Eurotiales</taxon>
        <taxon>Aspergillaceae</taxon>
        <taxon>Aspergillus</taxon>
        <taxon>Aspergillus subgen. Circumdati</taxon>
    </lineage>
</organism>
<evidence type="ECO:0000259" key="4">
    <source>
        <dbReference type="Pfam" id="PF04082"/>
    </source>
</evidence>
<keyword evidence="3" id="KW-0539">Nucleus</keyword>
<keyword evidence="6" id="KW-1185">Reference proteome</keyword>
<proteinExistence type="predicted"/>
<evidence type="ECO:0000313" key="5">
    <source>
        <dbReference type="EMBL" id="KAE8168628.1"/>
    </source>
</evidence>
<feature type="domain" description="Xylanolytic transcriptional activator regulatory" evidence="4">
    <location>
        <begin position="13"/>
        <end position="65"/>
    </location>
</feature>
<dbReference type="CDD" id="cd12148">
    <property type="entry name" value="fungal_TF_MHR"/>
    <property type="match status" value="1"/>
</dbReference>
<sequence length="72" mass="8341">MHNEEFAGKNGADDPVVRESWRRIWWMLYTIDAYYAGTLGTMEFQAMEVDATVGLPCEEQEYESGTSHIRHI</sequence>
<keyword evidence="2" id="KW-0804">Transcription</keyword>
<keyword evidence="1" id="KW-0805">Transcription regulation</keyword>